<reference evidence="1" key="2">
    <citation type="journal article" date="2015" name="Data Brief">
        <title>Shoot transcriptome of the giant reed, Arundo donax.</title>
        <authorList>
            <person name="Barrero R.A."/>
            <person name="Guerrero F.D."/>
            <person name="Moolhuijzen P."/>
            <person name="Goolsby J.A."/>
            <person name="Tidwell J."/>
            <person name="Bellgard S.E."/>
            <person name="Bellgard M.I."/>
        </authorList>
    </citation>
    <scope>NUCLEOTIDE SEQUENCE</scope>
    <source>
        <tissue evidence="1">Shoot tissue taken approximately 20 cm above the soil surface</tissue>
    </source>
</reference>
<evidence type="ECO:0000313" key="1">
    <source>
        <dbReference type="EMBL" id="JAD48781.1"/>
    </source>
</evidence>
<sequence>MLYIGQHRCISLLTLYRKGYNKL</sequence>
<dbReference type="EMBL" id="GBRH01249114">
    <property type="protein sequence ID" value="JAD48781.1"/>
    <property type="molecule type" value="Transcribed_RNA"/>
</dbReference>
<accession>A0A0A9ACD1</accession>
<proteinExistence type="predicted"/>
<name>A0A0A9ACD1_ARUDO</name>
<protein>
    <submittedName>
        <fullName evidence="1">Uncharacterized protein</fullName>
    </submittedName>
</protein>
<reference evidence="1" key="1">
    <citation type="submission" date="2014-09" db="EMBL/GenBank/DDBJ databases">
        <authorList>
            <person name="Magalhaes I.L.F."/>
            <person name="Oliveira U."/>
            <person name="Santos F.R."/>
            <person name="Vidigal T.H.D.A."/>
            <person name="Brescovit A.D."/>
            <person name="Santos A.J."/>
        </authorList>
    </citation>
    <scope>NUCLEOTIDE SEQUENCE</scope>
    <source>
        <tissue evidence="1">Shoot tissue taken approximately 20 cm above the soil surface</tissue>
    </source>
</reference>
<dbReference type="AlphaFoldDB" id="A0A0A9ACD1"/>
<organism evidence="1">
    <name type="scientific">Arundo donax</name>
    <name type="common">Giant reed</name>
    <name type="synonym">Donax arundinaceus</name>
    <dbReference type="NCBI Taxonomy" id="35708"/>
    <lineage>
        <taxon>Eukaryota</taxon>
        <taxon>Viridiplantae</taxon>
        <taxon>Streptophyta</taxon>
        <taxon>Embryophyta</taxon>
        <taxon>Tracheophyta</taxon>
        <taxon>Spermatophyta</taxon>
        <taxon>Magnoliopsida</taxon>
        <taxon>Liliopsida</taxon>
        <taxon>Poales</taxon>
        <taxon>Poaceae</taxon>
        <taxon>PACMAD clade</taxon>
        <taxon>Arundinoideae</taxon>
        <taxon>Arundineae</taxon>
        <taxon>Arundo</taxon>
    </lineage>
</organism>